<organism evidence="2 3">
    <name type="scientific">Sphingomonas morindae</name>
    <dbReference type="NCBI Taxonomy" id="1541170"/>
    <lineage>
        <taxon>Bacteria</taxon>
        <taxon>Pseudomonadati</taxon>
        <taxon>Pseudomonadota</taxon>
        <taxon>Alphaproteobacteria</taxon>
        <taxon>Sphingomonadales</taxon>
        <taxon>Sphingomonadaceae</taxon>
        <taxon>Sphingomonas</taxon>
    </lineage>
</organism>
<dbReference type="EMBL" id="CP084930">
    <property type="protein sequence ID" value="USI73179.1"/>
    <property type="molecule type" value="Genomic_DNA"/>
</dbReference>
<reference evidence="2" key="1">
    <citation type="journal article" date="2022" name="Toxins">
        <title>Genomic Analysis of Sphingopyxis sp. USTB-05 for Biodegrading Cyanobacterial Hepatotoxins.</title>
        <authorList>
            <person name="Liu C."/>
            <person name="Xu Q."/>
            <person name="Zhao Z."/>
            <person name="Zhang H."/>
            <person name="Liu X."/>
            <person name="Yin C."/>
            <person name="Liu Y."/>
            <person name="Yan H."/>
        </authorList>
    </citation>
    <scope>NUCLEOTIDE SEQUENCE</scope>
    <source>
        <strain evidence="2">NBD5</strain>
    </source>
</reference>
<name>A0ABY4X8E0_9SPHN</name>
<proteinExistence type="predicted"/>
<accession>A0ABY4X8E0</accession>
<sequence length="143" mass="15155">MPLNALVRVERAERYELDGPGTVAAPLELPRPVTVVNISRSGCLLRGASGLAAGAAISVGIPGIGARAAHITRLTPDGYGCAFEALLSAAEVELAMNSVLTAGHARPEVIRSLRRLKADQLARAEEDAPPPSLWARLRRRFGR</sequence>
<evidence type="ECO:0000313" key="3">
    <source>
        <dbReference type="Proteomes" id="UP001056937"/>
    </source>
</evidence>
<feature type="domain" description="PilZ" evidence="1">
    <location>
        <begin position="11"/>
        <end position="88"/>
    </location>
</feature>
<dbReference type="RefSeq" id="WP_252166990.1">
    <property type="nucleotide sequence ID" value="NZ_CP084930.1"/>
</dbReference>
<dbReference type="InterPro" id="IPR009875">
    <property type="entry name" value="PilZ_domain"/>
</dbReference>
<dbReference type="Pfam" id="PF07238">
    <property type="entry name" value="PilZ"/>
    <property type="match status" value="1"/>
</dbReference>
<gene>
    <name evidence="2" type="ORF">LHA26_01465</name>
</gene>
<protein>
    <submittedName>
        <fullName evidence="2">PilZ domain-containing protein</fullName>
    </submittedName>
</protein>
<evidence type="ECO:0000259" key="1">
    <source>
        <dbReference type="Pfam" id="PF07238"/>
    </source>
</evidence>
<dbReference type="SUPFAM" id="SSF141371">
    <property type="entry name" value="PilZ domain-like"/>
    <property type="match status" value="1"/>
</dbReference>
<dbReference type="Proteomes" id="UP001056937">
    <property type="component" value="Chromosome 1"/>
</dbReference>
<evidence type="ECO:0000313" key="2">
    <source>
        <dbReference type="EMBL" id="USI73179.1"/>
    </source>
</evidence>
<keyword evidence="3" id="KW-1185">Reference proteome</keyword>